<name>A0A2T5YE90_9BACT</name>
<proteinExistence type="predicted"/>
<protein>
    <submittedName>
        <fullName evidence="1">Uncharacterized protein</fullName>
    </submittedName>
</protein>
<dbReference type="Proteomes" id="UP000244225">
    <property type="component" value="Unassembled WGS sequence"/>
</dbReference>
<sequence>MLQIVQSIARHYRQLAIMTDFAAGGTVFERIACLHPEALVLTVFSTGNYAALCNKAVSLTS</sequence>
<evidence type="ECO:0000313" key="2">
    <source>
        <dbReference type="Proteomes" id="UP000244225"/>
    </source>
</evidence>
<gene>
    <name evidence="1" type="ORF">C8N40_109130</name>
</gene>
<comment type="caution">
    <text evidence="1">The sequence shown here is derived from an EMBL/GenBank/DDBJ whole genome shotgun (WGS) entry which is preliminary data.</text>
</comment>
<dbReference type="EMBL" id="QBKI01000009">
    <property type="protein sequence ID" value="PTX15032.1"/>
    <property type="molecule type" value="Genomic_DNA"/>
</dbReference>
<reference evidence="1 2" key="1">
    <citation type="submission" date="2018-04" db="EMBL/GenBank/DDBJ databases">
        <title>Genomic Encyclopedia of Archaeal and Bacterial Type Strains, Phase II (KMG-II): from individual species to whole genera.</title>
        <authorList>
            <person name="Goeker M."/>
        </authorList>
    </citation>
    <scope>NUCLEOTIDE SEQUENCE [LARGE SCALE GENOMIC DNA]</scope>
    <source>
        <strain evidence="1 2">DSM 100162</strain>
    </source>
</reference>
<keyword evidence="2" id="KW-1185">Reference proteome</keyword>
<organism evidence="1 2">
    <name type="scientific">Pontibacter mucosus</name>
    <dbReference type="NCBI Taxonomy" id="1649266"/>
    <lineage>
        <taxon>Bacteria</taxon>
        <taxon>Pseudomonadati</taxon>
        <taxon>Bacteroidota</taxon>
        <taxon>Cytophagia</taxon>
        <taxon>Cytophagales</taxon>
        <taxon>Hymenobacteraceae</taxon>
        <taxon>Pontibacter</taxon>
    </lineage>
</organism>
<dbReference type="AlphaFoldDB" id="A0A2T5YE90"/>
<accession>A0A2T5YE90</accession>
<evidence type="ECO:0000313" key="1">
    <source>
        <dbReference type="EMBL" id="PTX15032.1"/>
    </source>
</evidence>